<dbReference type="AlphaFoldDB" id="A0A2T0FGK2"/>
<evidence type="ECO:0000256" key="1">
    <source>
        <dbReference type="ARBA" id="ARBA00022553"/>
    </source>
</evidence>
<dbReference type="Gene3D" id="1.20.1270.60">
    <property type="entry name" value="Arfaptin homology (AH) domain/BAR domain"/>
    <property type="match status" value="1"/>
</dbReference>
<evidence type="ECO:0000256" key="2">
    <source>
        <dbReference type="SAM" id="MobiDB-lite"/>
    </source>
</evidence>
<dbReference type="STRING" id="45607.A0A2T0FGK2"/>
<evidence type="ECO:0000259" key="3">
    <source>
        <dbReference type="PROSITE" id="PS50003"/>
    </source>
</evidence>
<sequence>MSTNTGSTAPPANAGSGAVQNYQTDALQEHVDSTPLLINRLGQWSQAVDTVYNYVNGYLSTQNSITSNLEKTRKSINEVPLFLGTHDAQPTAQQAAHTEASHPVEPPKEVSLGEAFTSLQHRTDYLINDSDKAASAIKSTILPNLETLKSDIDAHFKTLRSSGQKGIKDVEKAREHTLRLVERLGRLTSSFGTQRIDNKDDPYVLHRQTRAAVVEQINRENIQAEAALNVQRSFASMEAHIVEVLQKSLQSLDEIVQTFTSRFVNNQSYLSQTFQTIDMKKEWADFTTQNKASLVPESNYQRDPSKVVFTNSTHQSTVPLIKGVLSRKRTVLKNYTQGYFVLTRSGFLHQFKSKDPQQEPTPELSLYLPDSGLGALPARTSGDLTFVIISKNAKRSLGTKHKYTFKASNYDELVAWYNACAEVNGGVRVDDDQAISPVASPSPDSPSSPVDSPMSPNAVPPASTAAAKNVPATAAPTSTAVPAAATSAPTTQAQQAASAIPEARHAAGGPDPTFGNF</sequence>
<gene>
    <name evidence="4" type="ORF">B9G98_01752</name>
</gene>
<evidence type="ECO:0000313" key="5">
    <source>
        <dbReference type="Proteomes" id="UP000238350"/>
    </source>
</evidence>
<keyword evidence="1" id="KW-0597">Phosphoprotein</keyword>
<protein>
    <submittedName>
        <fullName evidence="4">Cytoskeletal signaling protein slm1</fullName>
    </submittedName>
</protein>
<dbReference type="PANTHER" id="PTHR31941">
    <property type="entry name" value="CYTOSKELETAL SIGNALING PROTEIN SLM1"/>
    <property type="match status" value="1"/>
</dbReference>
<feature type="domain" description="PH" evidence="3">
    <location>
        <begin position="318"/>
        <end position="425"/>
    </location>
</feature>
<dbReference type="Gene3D" id="2.30.29.30">
    <property type="entry name" value="Pleckstrin-homology domain (PH domain)/Phosphotyrosine-binding domain (PTB)"/>
    <property type="match status" value="1"/>
</dbReference>
<name>A0A2T0FGK2_9ASCO</name>
<dbReference type="InterPro" id="IPR046869">
    <property type="entry name" value="SLM1/RGC1-like_PH"/>
</dbReference>
<dbReference type="Proteomes" id="UP000238350">
    <property type="component" value="Unassembled WGS sequence"/>
</dbReference>
<dbReference type="SUPFAM" id="SSF50729">
    <property type="entry name" value="PH domain-like"/>
    <property type="match status" value="1"/>
</dbReference>
<reference evidence="4 5" key="1">
    <citation type="submission" date="2017-04" db="EMBL/GenBank/DDBJ databases">
        <title>Genome sequencing of [Candida] sorbophila.</title>
        <authorList>
            <person name="Ahn J.O."/>
        </authorList>
    </citation>
    <scope>NUCLEOTIDE SEQUENCE [LARGE SCALE GENOMIC DNA]</scope>
    <source>
        <strain evidence="4 5">DS02</strain>
    </source>
</reference>
<dbReference type="InterPro" id="IPR001849">
    <property type="entry name" value="PH_domain"/>
</dbReference>
<feature type="region of interest" description="Disordered" evidence="2">
    <location>
        <begin position="433"/>
        <end position="517"/>
    </location>
</feature>
<organism evidence="4 5">
    <name type="scientific">Wickerhamiella sorbophila</name>
    <dbReference type="NCBI Taxonomy" id="45607"/>
    <lineage>
        <taxon>Eukaryota</taxon>
        <taxon>Fungi</taxon>
        <taxon>Dikarya</taxon>
        <taxon>Ascomycota</taxon>
        <taxon>Saccharomycotina</taxon>
        <taxon>Dipodascomycetes</taxon>
        <taxon>Dipodascales</taxon>
        <taxon>Trichomonascaceae</taxon>
        <taxon>Wickerhamiella</taxon>
    </lineage>
</organism>
<accession>A0A2T0FGK2</accession>
<dbReference type="SMART" id="SM00233">
    <property type="entry name" value="PH"/>
    <property type="match status" value="1"/>
</dbReference>
<dbReference type="InterPro" id="IPR027267">
    <property type="entry name" value="AH/BAR_dom_sf"/>
</dbReference>
<dbReference type="GeneID" id="36515501"/>
<dbReference type="Pfam" id="PF20399">
    <property type="entry name" value="PH_20"/>
    <property type="match status" value="1"/>
</dbReference>
<dbReference type="EMBL" id="NDIQ01000001">
    <property type="protein sequence ID" value="PRT54132.1"/>
    <property type="molecule type" value="Genomic_DNA"/>
</dbReference>
<comment type="caution">
    <text evidence="4">The sequence shown here is derived from an EMBL/GenBank/DDBJ whole genome shotgun (WGS) entry which is preliminary data.</text>
</comment>
<dbReference type="InterPro" id="IPR011993">
    <property type="entry name" value="PH-like_dom_sf"/>
</dbReference>
<dbReference type="PROSITE" id="PS50003">
    <property type="entry name" value="PH_DOMAIN"/>
    <property type="match status" value="1"/>
</dbReference>
<dbReference type="Pfam" id="PF20400">
    <property type="entry name" value="BAR_4"/>
    <property type="match status" value="1"/>
</dbReference>
<keyword evidence="5" id="KW-1185">Reference proteome</keyword>
<dbReference type="PANTHER" id="PTHR31941:SF1">
    <property type="entry name" value="CYTOSKELETAL SIGNALING PROTEIN SLM1"/>
    <property type="match status" value="1"/>
</dbReference>
<feature type="compositionally biased region" description="Low complexity" evidence="2">
    <location>
        <begin position="436"/>
        <end position="499"/>
    </location>
</feature>
<dbReference type="InterPro" id="IPR046868">
    <property type="entry name" value="BAR_4"/>
</dbReference>
<proteinExistence type="predicted"/>
<evidence type="ECO:0000313" key="4">
    <source>
        <dbReference type="EMBL" id="PRT54132.1"/>
    </source>
</evidence>
<dbReference type="RefSeq" id="XP_024664078.1">
    <property type="nucleotide sequence ID" value="XM_024808310.1"/>
</dbReference>
<dbReference type="OrthoDB" id="5598057at2759"/>